<evidence type="ECO:0008006" key="3">
    <source>
        <dbReference type="Google" id="ProtNLM"/>
    </source>
</evidence>
<dbReference type="EMBL" id="LDZY01000005">
    <property type="protein sequence ID" value="KLU66414.1"/>
    <property type="molecule type" value="Genomic_DNA"/>
</dbReference>
<dbReference type="Proteomes" id="UP000036356">
    <property type="component" value="Unassembled WGS sequence"/>
</dbReference>
<comment type="caution">
    <text evidence="1">The sequence shown here is derived from an EMBL/GenBank/DDBJ whole genome shotgun (WGS) entry which is preliminary data.</text>
</comment>
<evidence type="ECO:0000313" key="2">
    <source>
        <dbReference type="Proteomes" id="UP000036356"/>
    </source>
</evidence>
<dbReference type="PATRIC" id="fig|476652.3.peg.1874"/>
<evidence type="ECO:0000313" key="1">
    <source>
        <dbReference type="EMBL" id="KLU66414.1"/>
    </source>
</evidence>
<reference evidence="1 2" key="1">
    <citation type="submission" date="2015-06" db="EMBL/GenBank/DDBJ databases">
        <title>Draft genome of the moderately acidophilic sulfate reducer Candidatus Desulfosporosinus acididurans strain M1.</title>
        <authorList>
            <person name="Poehlein A."/>
            <person name="Petzsch P."/>
            <person name="Johnson B.D."/>
            <person name="Schloemann M."/>
            <person name="Daniel R."/>
            <person name="Muehling M."/>
        </authorList>
    </citation>
    <scope>NUCLEOTIDE SEQUENCE [LARGE SCALE GENOMIC DNA]</scope>
    <source>
        <strain evidence="1 2">M1</strain>
    </source>
</reference>
<dbReference type="AlphaFoldDB" id="A0A0J1FSG1"/>
<dbReference type="SUPFAM" id="SSF82171">
    <property type="entry name" value="DPP6 N-terminal domain-like"/>
    <property type="match status" value="1"/>
</dbReference>
<dbReference type="RefSeq" id="WP_152671374.1">
    <property type="nucleotide sequence ID" value="NZ_LDZY01000005.1"/>
</dbReference>
<accession>A0A0J1FSG1</accession>
<keyword evidence="2" id="KW-1185">Reference proteome</keyword>
<name>A0A0J1FSG1_9FIRM</name>
<gene>
    <name evidence="1" type="ORF">DEAC_c18130</name>
</gene>
<protein>
    <recommendedName>
        <fullName evidence="3">Protein TolB</fullName>
    </recommendedName>
</protein>
<sequence>MDDISLSSDASNLIISISTEWLNNGQGKKNIFLLQNTKTGEGKQILISSEQFQGIKNAKYSADGKGFYFLAIKPDAKSFINDGGYTKTQNTLFYYDLQTEQSKELWSVNNKTITNYEVLNK</sequence>
<proteinExistence type="predicted"/>
<organism evidence="1 2">
    <name type="scientific">Desulfosporosinus acididurans</name>
    <dbReference type="NCBI Taxonomy" id="476652"/>
    <lineage>
        <taxon>Bacteria</taxon>
        <taxon>Bacillati</taxon>
        <taxon>Bacillota</taxon>
        <taxon>Clostridia</taxon>
        <taxon>Eubacteriales</taxon>
        <taxon>Desulfitobacteriaceae</taxon>
        <taxon>Desulfosporosinus</taxon>
    </lineage>
</organism>